<dbReference type="EMBL" id="CP009122">
    <property type="protein sequence ID" value="AJA08926.1"/>
    <property type="molecule type" value="Genomic_DNA"/>
</dbReference>
<name>A0A0A7PFM5_9SPHN</name>
<feature type="transmembrane region" description="Helical" evidence="7">
    <location>
        <begin position="266"/>
        <end position="293"/>
    </location>
</feature>
<protein>
    <submittedName>
        <fullName evidence="8">TrbL/VirB6 plasmid conjugal transfer protein</fullName>
    </submittedName>
</protein>
<dbReference type="Pfam" id="PF04610">
    <property type="entry name" value="TrbL"/>
    <property type="match status" value="1"/>
</dbReference>
<organism evidence="8 9">
    <name type="scientific">Sphingopyxis fribergensis</name>
    <dbReference type="NCBI Taxonomy" id="1515612"/>
    <lineage>
        <taxon>Bacteria</taxon>
        <taxon>Pseudomonadati</taxon>
        <taxon>Pseudomonadota</taxon>
        <taxon>Alphaproteobacteria</taxon>
        <taxon>Sphingomonadales</taxon>
        <taxon>Sphingomonadaceae</taxon>
        <taxon>Sphingopyxis</taxon>
    </lineage>
</organism>
<evidence type="ECO:0000256" key="2">
    <source>
        <dbReference type="ARBA" id="ARBA00007802"/>
    </source>
</evidence>
<evidence type="ECO:0000256" key="3">
    <source>
        <dbReference type="ARBA" id="ARBA00022692"/>
    </source>
</evidence>
<evidence type="ECO:0000256" key="5">
    <source>
        <dbReference type="ARBA" id="ARBA00023136"/>
    </source>
</evidence>
<proteinExistence type="inferred from homology"/>
<dbReference type="STRING" id="1515612.SKP52_10095"/>
<keyword evidence="4 7" id="KW-1133">Transmembrane helix</keyword>
<accession>A0A0A7PFM5</accession>
<gene>
    <name evidence="8" type="ORF">SKP52_10095</name>
</gene>
<feature type="transmembrane region" description="Helical" evidence="7">
    <location>
        <begin position="223"/>
        <end position="246"/>
    </location>
</feature>
<sequence length="405" mass="41682">MAVCDSIPTPESFAPSALRFLDCQAQIIGAQGYGALATSGSTASTLLTGMITLLIAFLGYRMLLGHTPTIREGVLTFVKIGLVLVLATSWPAYQILVYDIILRSPAELAATIGGAANLPGSGGGLVQRIDGIDQALAILAIEGVGPAPLGANGQPTMPTVPPAPFIGFDNFALGFARVIFLVSTIASFAVVRIVAGLLLALAPLFAAFLLFDGTRGLFAGWLKALLGSALSSLAIAITLGVALAFLEPWLATLLARRGGGLDIIGAPAQLLAATTIFAIALAAVMAIIGRVALSLRIPAWMQAASTRAAEGSVSRVETSQQPVASHAPIESRSRAAAIADAVAINQRRETAAPESGGGSRAAQIARSAGRQDSTERYSAAPAAASSGRRTRHRISTRALARDRRS</sequence>
<feature type="transmembrane region" description="Helical" evidence="7">
    <location>
        <begin position="43"/>
        <end position="62"/>
    </location>
</feature>
<dbReference type="GO" id="GO:0030255">
    <property type="term" value="P:protein secretion by the type IV secretion system"/>
    <property type="evidence" value="ECO:0007669"/>
    <property type="project" value="InterPro"/>
</dbReference>
<dbReference type="HOGENOM" id="CLU_679535_0_0_5"/>
<comment type="subcellular location">
    <subcellularLocation>
        <location evidence="1">Membrane</location>
        <topology evidence="1">Multi-pass membrane protein</topology>
    </subcellularLocation>
</comment>
<comment type="similarity">
    <text evidence="2">Belongs to the TrbL/VirB6 family.</text>
</comment>
<evidence type="ECO:0000256" key="4">
    <source>
        <dbReference type="ARBA" id="ARBA00022989"/>
    </source>
</evidence>
<dbReference type="GO" id="GO:0016020">
    <property type="term" value="C:membrane"/>
    <property type="evidence" value="ECO:0007669"/>
    <property type="project" value="UniProtKB-SubCell"/>
</dbReference>
<dbReference type="OrthoDB" id="7400974at2"/>
<evidence type="ECO:0000256" key="1">
    <source>
        <dbReference type="ARBA" id="ARBA00004141"/>
    </source>
</evidence>
<dbReference type="AlphaFoldDB" id="A0A0A7PFM5"/>
<keyword evidence="3 7" id="KW-0812">Transmembrane</keyword>
<feature type="region of interest" description="Disordered" evidence="6">
    <location>
        <begin position="348"/>
        <end position="405"/>
    </location>
</feature>
<dbReference type="InterPro" id="IPR007688">
    <property type="entry name" value="Conjugal_tfr_TrbL/VirB6"/>
</dbReference>
<dbReference type="KEGG" id="sphk:SKP52_10095"/>
<evidence type="ECO:0000256" key="7">
    <source>
        <dbReference type="SAM" id="Phobius"/>
    </source>
</evidence>
<dbReference type="RefSeq" id="WP_039574460.1">
    <property type="nucleotide sequence ID" value="NZ_CP009122.1"/>
</dbReference>
<keyword evidence="9" id="KW-1185">Reference proteome</keyword>
<evidence type="ECO:0000313" key="9">
    <source>
        <dbReference type="Proteomes" id="UP000030907"/>
    </source>
</evidence>
<feature type="transmembrane region" description="Helical" evidence="7">
    <location>
        <begin position="74"/>
        <end position="93"/>
    </location>
</feature>
<evidence type="ECO:0000256" key="6">
    <source>
        <dbReference type="SAM" id="MobiDB-lite"/>
    </source>
</evidence>
<reference evidence="8 9" key="1">
    <citation type="journal article" date="2015" name="Int. J. Syst. Evol. Microbiol.">
        <title>Description of Sphingopyxis fribergensis sp. nov. - a soil bacterium with the ability to degrade styrene and phenylacetic acid.</title>
        <authorList>
            <person name="Oelschlagel M."/>
            <person name="Ruckert C."/>
            <person name="Kalinowski J."/>
            <person name="Schmidt G."/>
            <person name="Schlomann M."/>
            <person name="Tischler D."/>
        </authorList>
    </citation>
    <scope>NUCLEOTIDE SEQUENCE [LARGE SCALE GENOMIC DNA]</scope>
    <source>
        <strain evidence="8 9">Kp5.2</strain>
    </source>
</reference>
<feature type="transmembrane region" description="Helical" evidence="7">
    <location>
        <begin position="178"/>
        <end position="211"/>
    </location>
</feature>
<dbReference type="Proteomes" id="UP000030907">
    <property type="component" value="Chromosome"/>
</dbReference>
<evidence type="ECO:0000313" key="8">
    <source>
        <dbReference type="EMBL" id="AJA08926.1"/>
    </source>
</evidence>
<keyword evidence="5 7" id="KW-0472">Membrane</keyword>